<reference evidence="4 5" key="1">
    <citation type="submission" date="2018-06" db="EMBL/GenBank/DDBJ databases">
        <authorList>
            <consortium name="Pathogen Informatics"/>
            <person name="Doyle S."/>
        </authorList>
    </citation>
    <scope>NUCLEOTIDE SEQUENCE [LARGE SCALE GENOMIC DNA]</scope>
    <source>
        <strain evidence="5">NCTC 11297</strain>
    </source>
</reference>
<dbReference type="InterPro" id="IPR002933">
    <property type="entry name" value="Peptidase_M20"/>
</dbReference>
<dbReference type="InterPro" id="IPR011650">
    <property type="entry name" value="Peptidase_M20_dimer"/>
</dbReference>
<dbReference type="PIRSF" id="PIRSF005962">
    <property type="entry name" value="Pept_M20D_amidohydro"/>
    <property type="match status" value="1"/>
</dbReference>
<dbReference type="EMBL" id="UGSP01000001">
    <property type="protein sequence ID" value="SUB24731.1"/>
    <property type="molecule type" value="Genomic_DNA"/>
</dbReference>
<keyword evidence="1 4" id="KW-0378">Hydrolase</keyword>
<dbReference type="CDD" id="cd05665">
    <property type="entry name" value="M20_Acy1_IAAspH"/>
    <property type="match status" value="1"/>
</dbReference>
<dbReference type="GeneID" id="300133974"/>
<evidence type="ECO:0000256" key="2">
    <source>
        <dbReference type="PIRSR" id="PIRSR005962-1"/>
    </source>
</evidence>
<organism evidence="4 5">
    <name type="scientific">Avibacterium avium</name>
    <name type="common">Pasteurella avium</name>
    <dbReference type="NCBI Taxonomy" id="751"/>
    <lineage>
        <taxon>Bacteria</taxon>
        <taxon>Pseudomonadati</taxon>
        <taxon>Pseudomonadota</taxon>
        <taxon>Gammaproteobacteria</taxon>
        <taxon>Pasteurellales</taxon>
        <taxon>Pasteurellaceae</taxon>
        <taxon>Avibacterium</taxon>
    </lineage>
</organism>
<dbReference type="Pfam" id="PF01546">
    <property type="entry name" value="Peptidase_M20"/>
    <property type="match status" value="1"/>
</dbReference>
<proteinExistence type="predicted"/>
<dbReference type="Gene3D" id="3.40.630.10">
    <property type="entry name" value="Zn peptidases"/>
    <property type="match status" value="2"/>
</dbReference>
<evidence type="ECO:0000313" key="5">
    <source>
        <dbReference type="Proteomes" id="UP000255098"/>
    </source>
</evidence>
<gene>
    <name evidence="4" type="primary">abgA</name>
    <name evidence="4" type="ORF">NCTC11297_01785</name>
</gene>
<feature type="binding site" evidence="2">
    <location>
        <position position="199"/>
    </location>
    <ligand>
        <name>Mn(2+)</name>
        <dbReference type="ChEBI" id="CHEBI:29035"/>
        <label>2</label>
    </ligand>
</feature>
<dbReference type="FunFam" id="3.40.630.10:FF:000080">
    <property type="entry name" value="p-aminobenzoyl-glutamate hydrolase subunit A"/>
    <property type="match status" value="1"/>
</dbReference>
<dbReference type="EC" id="3.5.1.-" evidence="4"/>
<dbReference type="GO" id="GO:0046872">
    <property type="term" value="F:metal ion binding"/>
    <property type="evidence" value="ECO:0007669"/>
    <property type="project" value="UniProtKB-KW"/>
</dbReference>
<feature type="binding site" evidence="2">
    <location>
        <position position="175"/>
    </location>
    <ligand>
        <name>Mn(2+)</name>
        <dbReference type="ChEBI" id="CHEBI:29035"/>
        <label>2</label>
    </ligand>
</feature>
<dbReference type="InterPro" id="IPR052030">
    <property type="entry name" value="Peptidase_M20/M20A_hydrolases"/>
</dbReference>
<keyword evidence="2" id="KW-0479">Metal-binding</keyword>
<dbReference type="AlphaFoldDB" id="A0A379ATT5"/>
<dbReference type="Pfam" id="PF07687">
    <property type="entry name" value="M20_dimer"/>
    <property type="match status" value="1"/>
</dbReference>
<evidence type="ECO:0000256" key="1">
    <source>
        <dbReference type="ARBA" id="ARBA00022801"/>
    </source>
</evidence>
<comment type="cofactor">
    <cofactor evidence="2">
        <name>Mn(2+)</name>
        <dbReference type="ChEBI" id="CHEBI:29035"/>
    </cofactor>
    <text evidence="2">The Mn(2+) ion enhances activity.</text>
</comment>
<feature type="domain" description="Peptidase M20 dimerisation" evidence="3">
    <location>
        <begin position="223"/>
        <end position="311"/>
    </location>
</feature>
<dbReference type="PANTHER" id="PTHR30575">
    <property type="entry name" value="PEPTIDASE M20"/>
    <property type="match status" value="1"/>
</dbReference>
<sequence>MSISLEQLIAWRREFHRTPETGWSEFLTTSKIADYLSALGFEILLGTQIIDLDSVRGRNKAIVEKGIQRALSQGANPQWIEKMESYTGCVAVFDSGKAGKTIALRFDIDCVDVQESHSPEHRPNQLGFASINEGEMHACGHDGHISIGLGVAHWIMQNKGKLTGKIKLVFQPAEEGVRGAAAIAASGIIDDADYFASSHISFCATTGTVLANPKNFLSTTKIDIRYKGKPSHAGAAPHLGHNALLAGAHAVTQLQGIARHGSGMTRINVGVFNAGSGRNVIPSDAELKLEVRGENKEINQYMVDQVMQIAKGIAVSFDVDYETEIMGEAVDMNNDDELVSLVREIAQQQPEIHSVDREYAFNASEDATILGRRVQEHGGKAIYFIIGADRMAEHHQAEFDFDENQLLTGVNIYSDLLARLLG</sequence>
<dbReference type="InterPro" id="IPR033845">
    <property type="entry name" value="AbgA"/>
</dbReference>
<protein>
    <submittedName>
        <fullName evidence="4">Aminobenzoyl-glutamate utilization protein A</fullName>
        <ecNumber evidence="4">3.5.1.-</ecNumber>
    </submittedName>
</protein>
<dbReference type="InterPro" id="IPR017439">
    <property type="entry name" value="Amidohydrolase"/>
</dbReference>
<dbReference type="Proteomes" id="UP000255098">
    <property type="component" value="Unassembled WGS sequence"/>
</dbReference>
<dbReference type="RefSeq" id="WP_115249876.1">
    <property type="nucleotide sequence ID" value="NZ_UGSP01000001.1"/>
</dbReference>
<accession>A0A379ATT5</accession>
<feature type="binding site" evidence="2">
    <location>
        <position position="395"/>
    </location>
    <ligand>
        <name>Mn(2+)</name>
        <dbReference type="ChEBI" id="CHEBI:29035"/>
        <label>2</label>
    </ligand>
</feature>
<feature type="binding site" evidence="2">
    <location>
        <position position="139"/>
    </location>
    <ligand>
        <name>Mn(2+)</name>
        <dbReference type="ChEBI" id="CHEBI:29035"/>
        <label>2</label>
    </ligand>
</feature>
<dbReference type="GO" id="GO:0016805">
    <property type="term" value="F:dipeptidase activity"/>
    <property type="evidence" value="ECO:0007669"/>
    <property type="project" value="TreeGrafter"/>
</dbReference>
<dbReference type="SUPFAM" id="SSF55031">
    <property type="entry name" value="Bacterial exopeptidase dimerisation domain"/>
    <property type="match status" value="1"/>
</dbReference>
<dbReference type="GO" id="GO:0005737">
    <property type="term" value="C:cytoplasm"/>
    <property type="evidence" value="ECO:0007669"/>
    <property type="project" value="TreeGrafter"/>
</dbReference>
<dbReference type="InterPro" id="IPR036264">
    <property type="entry name" value="Bact_exopeptidase_dim_dom"/>
</dbReference>
<dbReference type="PANTHER" id="PTHR30575:SF3">
    <property type="entry name" value="PEPTIDASE M20 DIMERISATION DOMAIN-CONTAINING PROTEIN"/>
    <property type="match status" value="1"/>
</dbReference>
<keyword evidence="2" id="KW-0464">Manganese</keyword>
<name>A0A379ATT5_AVIAV</name>
<dbReference type="SUPFAM" id="SSF53187">
    <property type="entry name" value="Zn-dependent exopeptidases"/>
    <property type="match status" value="1"/>
</dbReference>
<dbReference type="NCBIfam" id="TIGR01891">
    <property type="entry name" value="amidohydrolases"/>
    <property type="match status" value="1"/>
</dbReference>
<dbReference type="GO" id="GO:0071713">
    <property type="term" value="F:para-aminobenzoyl-glutamate hydrolase activity"/>
    <property type="evidence" value="ECO:0007669"/>
    <property type="project" value="TreeGrafter"/>
</dbReference>
<keyword evidence="5" id="KW-1185">Reference proteome</keyword>
<dbReference type="GO" id="GO:0046657">
    <property type="term" value="P:folic acid catabolic process"/>
    <property type="evidence" value="ECO:0007669"/>
    <property type="project" value="TreeGrafter"/>
</dbReference>
<feature type="binding site" evidence="2">
    <location>
        <position position="141"/>
    </location>
    <ligand>
        <name>Mn(2+)</name>
        <dbReference type="ChEBI" id="CHEBI:29035"/>
        <label>2</label>
    </ligand>
</feature>
<evidence type="ECO:0000259" key="3">
    <source>
        <dbReference type="Pfam" id="PF07687"/>
    </source>
</evidence>
<evidence type="ECO:0000313" key="4">
    <source>
        <dbReference type="EMBL" id="SUB24731.1"/>
    </source>
</evidence>